<protein>
    <submittedName>
        <fullName evidence="1">Uncharacterized protein</fullName>
    </submittedName>
</protein>
<reference evidence="1 2" key="1">
    <citation type="journal article" date="2012" name="Stand. Genomic Sci.">
        <title>Complete genome sequence of Terriglobus saanensis type strain SP1PR4(T), an Acidobacteria from tundra soil.</title>
        <authorList>
            <person name="Rawat S.R."/>
            <person name="Mannisto M.K."/>
            <person name="Starovoytov V."/>
            <person name="Goodwin L."/>
            <person name="Nolan M."/>
            <person name="Hauser L."/>
            <person name="Land M."/>
            <person name="Davenport K.W."/>
            <person name="Woyke T."/>
            <person name="Haggblom M.M."/>
        </authorList>
    </citation>
    <scope>NUCLEOTIDE SEQUENCE</scope>
    <source>
        <strain evidence="2">ATCC BAA-1853 / DSM 23119 / SP1PR4</strain>
    </source>
</reference>
<sequence>MTYNTIGPSYTKRNVLMLNVAAIVDQFRFDKETDDAPESELFFSLEENASTLEEPIVYLE</sequence>
<accession>E8V6L8</accession>
<keyword evidence="2" id="KW-1185">Reference proteome</keyword>
<dbReference type="KEGG" id="tsa:AciPR4_1953"/>
<gene>
    <name evidence="1" type="ordered locus">AciPR4_1953</name>
</gene>
<dbReference type="Proteomes" id="UP000006844">
    <property type="component" value="Chromosome"/>
</dbReference>
<dbReference type="STRING" id="401053.AciPR4_1953"/>
<dbReference type="EMBL" id="CP002467">
    <property type="protein sequence ID" value="ADV82757.1"/>
    <property type="molecule type" value="Genomic_DNA"/>
</dbReference>
<name>E8V6L8_TERSS</name>
<dbReference type="AlphaFoldDB" id="E8V6L8"/>
<evidence type="ECO:0000313" key="1">
    <source>
        <dbReference type="EMBL" id="ADV82757.1"/>
    </source>
</evidence>
<proteinExistence type="predicted"/>
<dbReference type="HOGENOM" id="CLU_2940276_0_0_0"/>
<evidence type="ECO:0000313" key="2">
    <source>
        <dbReference type="Proteomes" id="UP000006844"/>
    </source>
</evidence>
<organism evidence="1 2">
    <name type="scientific">Terriglobus saanensis (strain ATCC BAA-1853 / DSM 23119 / SP1PR4)</name>
    <dbReference type="NCBI Taxonomy" id="401053"/>
    <lineage>
        <taxon>Bacteria</taxon>
        <taxon>Pseudomonadati</taxon>
        <taxon>Acidobacteriota</taxon>
        <taxon>Terriglobia</taxon>
        <taxon>Terriglobales</taxon>
        <taxon>Acidobacteriaceae</taxon>
        <taxon>Terriglobus</taxon>
    </lineage>
</organism>